<protein>
    <submittedName>
        <fullName evidence="3">Uncharacterized protein</fullName>
    </submittedName>
</protein>
<proteinExistence type="predicted"/>
<organism evidence="3 4">
    <name type="scientific">Lentzea atacamensis</name>
    <dbReference type="NCBI Taxonomy" id="531938"/>
    <lineage>
        <taxon>Bacteria</taxon>
        <taxon>Bacillati</taxon>
        <taxon>Actinomycetota</taxon>
        <taxon>Actinomycetes</taxon>
        <taxon>Pseudonocardiales</taxon>
        <taxon>Pseudonocardiaceae</taxon>
        <taxon>Lentzea</taxon>
    </lineage>
</organism>
<feature type="region of interest" description="Disordered" evidence="1">
    <location>
        <begin position="128"/>
        <end position="158"/>
    </location>
</feature>
<evidence type="ECO:0000313" key="4">
    <source>
        <dbReference type="Proteomes" id="UP000246005"/>
    </source>
</evidence>
<dbReference type="InterPro" id="IPR046657">
    <property type="entry name" value="DUF6766"/>
</dbReference>
<keyword evidence="2" id="KW-0472">Membrane</keyword>
<comment type="caution">
    <text evidence="3">The sequence shown here is derived from an EMBL/GenBank/DDBJ whole genome shotgun (WGS) entry which is preliminary data.</text>
</comment>
<name>A0A316HPW7_9PSEU</name>
<dbReference type="Proteomes" id="UP000246005">
    <property type="component" value="Unassembled WGS sequence"/>
</dbReference>
<evidence type="ECO:0000256" key="1">
    <source>
        <dbReference type="SAM" id="MobiDB-lite"/>
    </source>
</evidence>
<evidence type="ECO:0000256" key="2">
    <source>
        <dbReference type="SAM" id="Phobius"/>
    </source>
</evidence>
<dbReference type="AlphaFoldDB" id="A0A316HPW7"/>
<keyword evidence="2" id="KW-1133">Transmembrane helix</keyword>
<keyword evidence="2" id="KW-0812">Transmembrane</keyword>
<reference evidence="3 4" key="1">
    <citation type="submission" date="2018-05" db="EMBL/GenBank/DDBJ databases">
        <title>Genomic Encyclopedia of Type Strains, Phase IV (KMG-IV): sequencing the most valuable type-strain genomes for metagenomic binning, comparative biology and taxonomic classification.</title>
        <authorList>
            <person name="Goeker M."/>
        </authorList>
    </citation>
    <scope>NUCLEOTIDE SEQUENCE [LARGE SCALE GENOMIC DNA]</scope>
    <source>
        <strain evidence="3 4">DSM 45480</strain>
    </source>
</reference>
<dbReference type="EMBL" id="QGHB01000014">
    <property type="protein sequence ID" value="PWK82136.1"/>
    <property type="molecule type" value="Genomic_DNA"/>
</dbReference>
<gene>
    <name evidence="3" type="ORF">C8D88_1141</name>
</gene>
<sequence>MTRSTSGRERPSFSKAYSFVLVTFALFLLSWIGQFISQVIEVGSSAAEHGSSFSWSEFFPQFLSATLENWQSEFLQLMWQVVGLAFLYAWGSSQSRESDDRLEAKIDALLQDRGIDSSAINTEIRDRVQGRTTQDHGWPGRDRGSREVAMFPMRGGPR</sequence>
<evidence type="ECO:0000313" key="3">
    <source>
        <dbReference type="EMBL" id="PWK82136.1"/>
    </source>
</evidence>
<accession>A0A316HPW7</accession>
<dbReference type="Pfam" id="PF20554">
    <property type="entry name" value="DUF6766"/>
    <property type="match status" value="1"/>
</dbReference>
<feature type="transmembrane region" description="Helical" evidence="2">
    <location>
        <begin position="16"/>
        <end position="36"/>
    </location>
</feature>
<dbReference type="RefSeq" id="WP_109640677.1">
    <property type="nucleotide sequence ID" value="NZ_QGHB01000014.1"/>
</dbReference>